<dbReference type="EMBL" id="CAJOBA010048787">
    <property type="protein sequence ID" value="CAF4216452.1"/>
    <property type="molecule type" value="Genomic_DNA"/>
</dbReference>
<evidence type="ECO:0000313" key="3">
    <source>
        <dbReference type="EMBL" id="CAF4216452.1"/>
    </source>
</evidence>
<protein>
    <submittedName>
        <fullName evidence="2">Uncharacterized protein</fullName>
    </submittedName>
</protein>
<accession>A0A8S2FBJ1</accession>
<evidence type="ECO:0000313" key="2">
    <source>
        <dbReference type="EMBL" id="CAF1413188.1"/>
    </source>
</evidence>
<evidence type="ECO:0000313" key="4">
    <source>
        <dbReference type="Proteomes" id="UP000677228"/>
    </source>
</evidence>
<feature type="region of interest" description="Disordered" evidence="1">
    <location>
        <begin position="133"/>
        <end position="159"/>
    </location>
</feature>
<feature type="non-terminal residue" evidence="2">
    <location>
        <position position="1"/>
    </location>
</feature>
<evidence type="ECO:0000256" key="1">
    <source>
        <dbReference type="SAM" id="MobiDB-lite"/>
    </source>
</evidence>
<sequence length="159" mass="19049">PYVFDREYYIELTKSMSVNGYHVFSSIVEKLIDYKNLNLSWDYFTSKLEQYFSQERLEQQTFRTIMDDIQLKMTSGGAGHDQRKQLDLESYLLIDDMIVEAKKFVTKVVYNWNIILQELEHVLKKYDKEKKEAAKQKTTKEKEKKEEEETLQVRRKALG</sequence>
<dbReference type="Proteomes" id="UP000682733">
    <property type="component" value="Unassembled WGS sequence"/>
</dbReference>
<dbReference type="AlphaFoldDB" id="A0A8S2FBJ1"/>
<reference evidence="2" key="1">
    <citation type="submission" date="2021-02" db="EMBL/GenBank/DDBJ databases">
        <authorList>
            <person name="Nowell W R."/>
        </authorList>
    </citation>
    <scope>NUCLEOTIDE SEQUENCE</scope>
</reference>
<dbReference type="Proteomes" id="UP000677228">
    <property type="component" value="Unassembled WGS sequence"/>
</dbReference>
<feature type="compositionally biased region" description="Basic and acidic residues" evidence="1">
    <location>
        <begin position="133"/>
        <end position="147"/>
    </location>
</feature>
<dbReference type="EMBL" id="CAJNOK010027041">
    <property type="protein sequence ID" value="CAF1413188.1"/>
    <property type="molecule type" value="Genomic_DNA"/>
</dbReference>
<comment type="caution">
    <text evidence="2">The sequence shown here is derived from an EMBL/GenBank/DDBJ whole genome shotgun (WGS) entry which is preliminary data.</text>
</comment>
<proteinExistence type="predicted"/>
<organism evidence="2 4">
    <name type="scientific">Didymodactylos carnosus</name>
    <dbReference type="NCBI Taxonomy" id="1234261"/>
    <lineage>
        <taxon>Eukaryota</taxon>
        <taxon>Metazoa</taxon>
        <taxon>Spiralia</taxon>
        <taxon>Gnathifera</taxon>
        <taxon>Rotifera</taxon>
        <taxon>Eurotatoria</taxon>
        <taxon>Bdelloidea</taxon>
        <taxon>Philodinida</taxon>
        <taxon>Philodinidae</taxon>
        <taxon>Didymodactylos</taxon>
    </lineage>
</organism>
<gene>
    <name evidence="2" type="ORF">OVA965_LOCUS33438</name>
    <name evidence="3" type="ORF">TMI583_LOCUS34327</name>
</gene>
<name>A0A8S2FBJ1_9BILA</name>